<reference evidence="2" key="1">
    <citation type="submission" date="2015-11" db="EMBL/GenBank/DDBJ databases">
        <authorList>
            <person name="Varghese N."/>
        </authorList>
    </citation>
    <scope>NUCLEOTIDE SEQUENCE [LARGE SCALE GENOMIC DNA]</scope>
    <source>
        <strain evidence="2">JGI-23</strain>
    </source>
</reference>
<dbReference type="EMBL" id="CZVW01000021">
    <property type="protein sequence ID" value="CUT04194.1"/>
    <property type="molecule type" value="Genomic_DNA"/>
</dbReference>
<organism evidence="1 2">
    <name type="scientific">Candidatus Chryseopegocella kryptomonas</name>
    <dbReference type="NCBI Taxonomy" id="1633643"/>
    <lineage>
        <taxon>Bacteria</taxon>
        <taxon>Pseudomonadati</taxon>
        <taxon>Candidatus Kryptoniota</taxon>
        <taxon>Candidatus Chryseopegocella</taxon>
    </lineage>
</organism>
<name>A0A0P1NYK6_9BACT</name>
<keyword evidence="2" id="KW-1185">Reference proteome</keyword>
<proteinExistence type="predicted"/>
<protein>
    <submittedName>
        <fullName evidence="1">Nucleotidyl transferase AbiEii toxin, Type IV TA system</fullName>
    </submittedName>
</protein>
<dbReference type="GO" id="GO:0016740">
    <property type="term" value="F:transferase activity"/>
    <property type="evidence" value="ECO:0007669"/>
    <property type="project" value="UniProtKB-KW"/>
</dbReference>
<accession>A0A0P1NYK6</accession>
<evidence type="ECO:0000313" key="1">
    <source>
        <dbReference type="EMBL" id="CUT04194.1"/>
    </source>
</evidence>
<keyword evidence="1" id="KW-0808">Transferase</keyword>
<dbReference type="InterPro" id="IPR014942">
    <property type="entry name" value="AbiEii"/>
</dbReference>
<dbReference type="AlphaFoldDB" id="A0A0P1NYK6"/>
<dbReference type="Pfam" id="PF08843">
    <property type="entry name" value="AbiEii"/>
    <property type="match status" value="1"/>
</dbReference>
<sequence>MEIKEVLDEGKFYLAWGTALFYILNHRNSVDLDFFTKEDIDLRKFKSIFEKHDLKLISESTIHSNIKGVNVSLFIFKYPLLKPLLNFDIIKLASLEDILCMKVNAIIQRGARRDFIDVYFIMKELKLKADDVIELFEKKFGKHNRLVVKKALTYFKDTEKEPDIKLIKNVKWENVKKFFIKEFGRI</sequence>
<evidence type="ECO:0000313" key="2">
    <source>
        <dbReference type="Proteomes" id="UP000199197"/>
    </source>
</evidence>
<dbReference type="Proteomes" id="UP000199197">
    <property type="component" value="Unassembled WGS sequence"/>
</dbReference>
<gene>
    <name evidence="1" type="ORF">JGI23_01663</name>
</gene>